<dbReference type="Proteomes" id="UP000184436">
    <property type="component" value="Unassembled WGS sequence"/>
</dbReference>
<keyword evidence="4" id="KW-1185">Reference proteome</keyword>
<dbReference type="EMBL" id="FQVD01000051">
    <property type="protein sequence ID" value="SHF95573.1"/>
    <property type="molecule type" value="Genomic_DNA"/>
</dbReference>
<evidence type="ECO:0000259" key="2">
    <source>
        <dbReference type="Pfam" id="PF13439"/>
    </source>
</evidence>
<sequence length="363" mass="41614">MKILQFENRLQRGGGAEKFLLDLIIAEHQNNEVEVSLLNLVAPSTDEFSNHIKSIDVKVDNLSTSLYSPLNFIKLWKYIRDNDFDIIHVHLFPSLYFAVACKFCQKKKPILVYTEHSTNNRRRGKKIFQIFDRFFYKRYDYIFAISEKVKDSLEKHVTGLPITVINNGIDISAIKQTPSVNIRKELGLSDGTVLLTMVARFAWMKDYKTVFQSMKNLSDNIHFLCIGDGEGLEEHRRIVGNEGLNNRIHFLGLRSDVIGVMKGSDIIILSSKYEGFSISMLEAMACGKPFVASDVPGLNDNAAGVADFFEYQNADLLASVVKSLISDRTHYDNVAQRCYQFAERYDINYIAQKYIDEYKKLRK</sequence>
<dbReference type="PANTHER" id="PTHR12526">
    <property type="entry name" value="GLYCOSYLTRANSFERASE"/>
    <property type="match status" value="1"/>
</dbReference>
<dbReference type="Pfam" id="PF00534">
    <property type="entry name" value="Glycos_transf_1"/>
    <property type="match status" value="1"/>
</dbReference>
<name>A0A1M5FVU5_9BACE</name>
<dbReference type="Gene3D" id="3.40.50.2000">
    <property type="entry name" value="Glycogen Phosphorylase B"/>
    <property type="match status" value="2"/>
</dbReference>
<dbReference type="Pfam" id="PF13439">
    <property type="entry name" value="Glyco_transf_4"/>
    <property type="match status" value="1"/>
</dbReference>
<proteinExistence type="predicted"/>
<dbReference type="AlphaFoldDB" id="A0A1M5FVU5"/>
<reference evidence="3 4" key="1">
    <citation type="submission" date="2016-11" db="EMBL/GenBank/DDBJ databases">
        <authorList>
            <person name="Jaros S."/>
            <person name="Januszkiewicz K."/>
            <person name="Wedrychowicz H."/>
        </authorList>
    </citation>
    <scope>NUCLEOTIDE SEQUENCE [LARGE SCALE GENOMIC DNA]</scope>
    <source>
        <strain evidence="3 4">DSM 26883</strain>
    </source>
</reference>
<dbReference type="GO" id="GO:0016757">
    <property type="term" value="F:glycosyltransferase activity"/>
    <property type="evidence" value="ECO:0007669"/>
    <property type="project" value="InterPro"/>
</dbReference>
<evidence type="ECO:0000313" key="4">
    <source>
        <dbReference type="Proteomes" id="UP000184436"/>
    </source>
</evidence>
<accession>A0A1M5FVU5</accession>
<gene>
    <name evidence="3" type="ORF">SAMN05444349_1519</name>
</gene>
<dbReference type="InterPro" id="IPR001296">
    <property type="entry name" value="Glyco_trans_1"/>
</dbReference>
<feature type="domain" description="Glycosyltransferase subfamily 4-like N-terminal" evidence="2">
    <location>
        <begin position="14"/>
        <end position="172"/>
    </location>
</feature>
<dbReference type="PANTHER" id="PTHR12526:SF630">
    <property type="entry name" value="GLYCOSYLTRANSFERASE"/>
    <property type="match status" value="1"/>
</dbReference>
<dbReference type="SUPFAM" id="SSF53756">
    <property type="entry name" value="UDP-Glycosyltransferase/glycogen phosphorylase"/>
    <property type="match status" value="1"/>
</dbReference>
<dbReference type="InterPro" id="IPR028098">
    <property type="entry name" value="Glyco_trans_4-like_N"/>
</dbReference>
<organism evidence="3 4">
    <name type="scientific">Bacteroides faecichinchillae</name>
    <dbReference type="NCBI Taxonomy" id="871325"/>
    <lineage>
        <taxon>Bacteria</taxon>
        <taxon>Pseudomonadati</taxon>
        <taxon>Bacteroidota</taxon>
        <taxon>Bacteroidia</taxon>
        <taxon>Bacteroidales</taxon>
        <taxon>Bacteroidaceae</taxon>
        <taxon>Bacteroides</taxon>
    </lineage>
</organism>
<dbReference type="RefSeq" id="WP_025075869.1">
    <property type="nucleotide sequence ID" value="NZ_FQVD01000051.1"/>
</dbReference>
<evidence type="ECO:0000259" key="1">
    <source>
        <dbReference type="Pfam" id="PF00534"/>
    </source>
</evidence>
<evidence type="ECO:0000313" key="3">
    <source>
        <dbReference type="EMBL" id="SHF95573.1"/>
    </source>
</evidence>
<dbReference type="STRING" id="871325.SAMN05444349_1519"/>
<protein>
    <submittedName>
        <fullName evidence="3">Glycosyltransferase involved in cell wall bisynthesis</fullName>
    </submittedName>
</protein>
<dbReference type="OrthoDB" id="7560678at2"/>
<feature type="domain" description="Glycosyl transferase family 1" evidence="1">
    <location>
        <begin position="181"/>
        <end position="337"/>
    </location>
</feature>
<keyword evidence="3" id="KW-0808">Transferase</keyword>